<accession>A0A0D2AM16</accession>
<feature type="compositionally biased region" description="Polar residues" evidence="1">
    <location>
        <begin position="18"/>
        <end position="30"/>
    </location>
</feature>
<proteinExistence type="predicted"/>
<organism evidence="2 3">
    <name type="scientific">Verruconis gallopava</name>
    <dbReference type="NCBI Taxonomy" id="253628"/>
    <lineage>
        <taxon>Eukaryota</taxon>
        <taxon>Fungi</taxon>
        <taxon>Dikarya</taxon>
        <taxon>Ascomycota</taxon>
        <taxon>Pezizomycotina</taxon>
        <taxon>Dothideomycetes</taxon>
        <taxon>Pleosporomycetidae</taxon>
        <taxon>Venturiales</taxon>
        <taxon>Sympoventuriaceae</taxon>
        <taxon>Verruconis</taxon>
    </lineage>
</organism>
<dbReference type="OrthoDB" id="5310629at2759"/>
<dbReference type="VEuPathDB" id="FungiDB:PV09_01733"/>
<name>A0A0D2AM16_9PEZI</name>
<sequence length="162" mass="17234">MSTGTSVSMPIRDDGGSPTPTFVKHSTTNPAPVHPFIDTSIPSINSGAPVELDSTPVSPVARKESWKVHSTGTAASSNCDTKGHEDLNETLGRDESIKQRREQLLRERQKDPGVLVDIPGTPGPEEYGIAQAGFREVVARRSSVTGVTPKEVAAMAEEDAKS</sequence>
<reference evidence="2 3" key="1">
    <citation type="submission" date="2015-01" db="EMBL/GenBank/DDBJ databases">
        <title>The Genome Sequence of Ochroconis gallopava CBS43764.</title>
        <authorList>
            <consortium name="The Broad Institute Genomics Platform"/>
            <person name="Cuomo C."/>
            <person name="de Hoog S."/>
            <person name="Gorbushina A."/>
            <person name="Stielow B."/>
            <person name="Teixiera M."/>
            <person name="Abouelleil A."/>
            <person name="Chapman S.B."/>
            <person name="Priest M."/>
            <person name="Young S.K."/>
            <person name="Wortman J."/>
            <person name="Nusbaum C."/>
            <person name="Birren B."/>
        </authorList>
    </citation>
    <scope>NUCLEOTIDE SEQUENCE [LARGE SCALE GENOMIC DNA]</scope>
    <source>
        <strain evidence="2 3">CBS 43764</strain>
    </source>
</reference>
<protein>
    <submittedName>
        <fullName evidence="2">Uncharacterized protein</fullName>
    </submittedName>
</protein>
<dbReference type="AlphaFoldDB" id="A0A0D2AM16"/>
<evidence type="ECO:0000313" key="2">
    <source>
        <dbReference type="EMBL" id="KIW07813.1"/>
    </source>
</evidence>
<dbReference type="HOGENOM" id="CLU_1636726_0_0_1"/>
<evidence type="ECO:0000256" key="1">
    <source>
        <dbReference type="SAM" id="MobiDB-lite"/>
    </source>
</evidence>
<feature type="region of interest" description="Disordered" evidence="1">
    <location>
        <begin position="1"/>
        <end position="58"/>
    </location>
</feature>
<gene>
    <name evidence="2" type="ORF">PV09_01733</name>
</gene>
<dbReference type="GeneID" id="27309706"/>
<dbReference type="EMBL" id="KN847532">
    <property type="protein sequence ID" value="KIW07813.1"/>
    <property type="molecule type" value="Genomic_DNA"/>
</dbReference>
<dbReference type="RefSeq" id="XP_016217682.1">
    <property type="nucleotide sequence ID" value="XM_016354670.1"/>
</dbReference>
<dbReference type="InParanoid" id="A0A0D2AM16"/>
<dbReference type="Proteomes" id="UP000053259">
    <property type="component" value="Unassembled WGS sequence"/>
</dbReference>
<evidence type="ECO:0000313" key="3">
    <source>
        <dbReference type="Proteomes" id="UP000053259"/>
    </source>
</evidence>
<keyword evidence="3" id="KW-1185">Reference proteome</keyword>